<evidence type="ECO:0000256" key="9">
    <source>
        <dbReference type="SAM" id="Phobius"/>
    </source>
</evidence>
<evidence type="ECO:0000256" key="1">
    <source>
        <dbReference type="ARBA" id="ARBA00004141"/>
    </source>
</evidence>
<dbReference type="GO" id="GO:0016020">
    <property type="term" value="C:membrane"/>
    <property type="evidence" value="ECO:0007669"/>
    <property type="project" value="UniProtKB-SubCell"/>
</dbReference>
<dbReference type="Proteomes" id="UP000198341">
    <property type="component" value="Chromosome 10"/>
</dbReference>
<reference evidence="10 11" key="1">
    <citation type="submission" date="2011-10" db="EMBL/GenBank/DDBJ databases">
        <authorList>
            <person name="Genoscope - CEA"/>
        </authorList>
    </citation>
    <scope>NUCLEOTIDE SEQUENCE [LARGE SCALE GENOMIC DNA]</scope>
    <source>
        <strain evidence="10 11">RCC 1105</strain>
    </source>
</reference>
<evidence type="ECO:0000256" key="5">
    <source>
        <dbReference type="ARBA" id="ARBA00023136"/>
    </source>
</evidence>
<feature type="repeat" description="Solcar" evidence="6">
    <location>
        <begin position="148"/>
        <end position="265"/>
    </location>
</feature>
<keyword evidence="3 6" id="KW-0812">Transmembrane</keyword>
<dbReference type="EMBL" id="FO082269">
    <property type="protein sequence ID" value="CCO18033.1"/>
    <property type="molecule type" value="Genomic_DNA"/>
</dbReference>
<feature type="transmembrane region" description="Helical" evidence="9">
    <location>
        <begin position="105"/>
        <end position="124"/>
    </location>
</feature>
<accession>K8F8V6</accession>
<evidence type="ECO:0000256" key="4">
    <source>
        <dbReference type="ARBA" id="ARBA00022737"/>
    </source>
</evidence>
<protein>
    <recommendedName>
        <fullName evidence="12">Mitochondrial carrier family</fullName>
    </recommendedName>
</protein>
<dbReference type="GeneID" id="19013256"/>
<organism evidence="10 11">
    <name type="scientific">Bathycoccus prasinos</name>
    <dbReference type="NCBI Taxonomy" id="41875"/>
    <lineage>
        <taxon>Eukaryota</taxon>
        <taxon>Viridiplantae</taxon>
        <taxon>Chlorophyta</taxon>
        <taxon>Mamiellophyceae</taxon>
        <taxon>Mamiellales</taxon>
        <taxon>Bathycoccaceae</taxon>
        <taxon>Bathycoccus</taxon>
    </lineage>
</organism>
<evidence type="ECO:0000313" key="11">
    <source>
        <dbReference type="Proteomes" id="UP000198341"/>
    </source>
</evidence>
<name>K8F8V6_9CHLO</name>
<dbReference type="PANTHER" id="PTHR46080:SF3">
    <property type="entry name" value="MITOCHONDRIAL SUBSTRATE CARRIER FAMILY PROTEIN"/>
    <property type="match status" value="1"/>
</dbReference>
<dbReference type="GO" id="GO:0055085">
    <property type="term" value="P:transmembrane transport"/>
    <property type="evidence" value="ECO:0007669"/>
    <property type="project" value="InterPro"/>
</dbReference>
<dbReference type="PROSITE" id="PS50920">
    <property type="entry name" value="SOLCAR"/>
    <property type="match status" value="3"/>
</dbReference>
<comment type="similarity">
    <text evidence="7">Belongs to the mitochondrial carrier (TC 2.A.29) family.</text>
</comment>
<evidence type="ECO:0008006" key="12">
    <source>
        <dbReference type="Google" id="ProtNLM"/>
    </source>
</evidence>
<dbReference type="InterPro" id="IPR018108">
    <property type="entry name" value="MCP_transmembrane"/>
</dbReference>
<feature type="region of interest" description="Disordered" evidence="8">
    <location>
        <begin position="1"/>
        <end position="40"/>
    </location>
</feature>
<dbReference type="InterPro" id="IPR023395">
    <property type="entry name" value="MCP_dom_sf"/>
</dbReference>
<evidence type="ECO:0000256" key="2">
    <source>
        <dbReference type="ARBA" id="ARBA00022448"/>
    </source>
</evidence>
<proteinExistence type="inferred from homology"/>
<feature type="region of interest" description="Disordered" evidence="8">
    <location>
        <begin position="341"/>
        <end position="366"/>
    </location>
</feature>
<keyword evidence="9" id="KW-1133">Transmembrane helix</keyword>
<comment type="subcellular location">
    <subcellularLocation>
        <location evidence="1">Membrane</location>
        <topology evidence="1">Multi-pass membrane protein</topology>
    </subcellularLocation>
</comment>
<dbReference type="PRINTS" id="PR00926">
    <property type="entry name" value="MITOCARRIER"/>
</dbReference>
<feature type="transmembrane region" description="Helical" evidence="9">
    <location>
        <begin position="54"/>
        <end position="75"/>
    </location>
</feature>
<feature type="repeat" description="Solcar" evidence="6">
    <location>
        <begin position="304"/>
        <end position="415"/>
    </location>
</feature>
<evidence type="ECO:0000256" key="7">
    <source>
        <dbReference type="RuleBase" id="RU000488"/>
    </source>
</evidence>
<feature type="repeat" description="Solcar" evidence="6">
    <location>
        <begin position="52"/>
        <end position="134"/>
    </location>
</feature>
<keyword evidence="2 7" id="KW-0813">Transport</keyword>
<keyword evidence="5 6" id="KW-0472">Membrane</keyword>
<sequence>MKSKLFTSKEDKDEDKERVLSDEMKTRSTQSGNSDKSGRLPKEIDWEHLDKSKFFLNGIGAFSLATLALYPLSVVKTRQMLEGTKIQTPFKDVVKNVIKDRGFKGLYAGFGTVVFGAIPLRMVYLSTLEYTKGNARTLCEKYEVEEMYYGIADAAGGATASFVSQTLGTPIDIISQRQQVSGLRHANFTKDGTLSPSSSAARSSGSSVEASNTVFRGYRNGFHAFKEILRNEGARGLYRGYVASVATLVPSSAIWWGFYGTYSRVFWNQYTKMYSGDDEKLNDNNNNSIGDGEEFNIDDIDDNIALGVTALSGLCAGMSSGFITTPLDAVKTRFQVLSGQQQNINTSKNTSDGGGGNNNSHTSSNYKRMTIASVAKDLYRKHGIRGYFRGVLPRMASVSLWGTTMVSLFEALKRSAAAESAALAAAAREEDDDDE</sequence>
<evidence type="ECO:0000256" key="3">
    <source>
        <dbReference type="ARBA" id="ARBA00022692"/>
    </source>
</evidence>
<dbReference type="SUPFAM" id="SSF103506">
    <property type="entry name" value="Mitochondrial carrier"/>
    <property type="match status" value="1"/>
</dbReference>
<dbReference type="OrthoDB" id="250329at2759"/>
<evidence type="ECO:0000256" key="8">
    <source>
        <dbReference type="SAM" id="MobiDB-lite"/>
    </source>
</evidence>
<keyword evidence="11" id="KW-1185">Reference proteome</keyword>
<dbReference type="KEGG" id="bpg:Bathy10g01800"/>
<dbReference type="PANTHER" id="PTHR46080">
    <property type="entry name" value="MITOCHONDRIAL SUBSTRATE CARRIER FAMILY PROTEIN J"/>
    <property type="match status" value="1"/>
</dbReference>
<dbReference type="Gene3D" id="1.50.40.10">
    <property type="entry name" value="Mitochondrial carrier domain"/>
    <property type="match status" value="1"/>
</dbReference>
<evidence type="ECO:0000256" key="6">
    <source>
        <dbReference type="PROSITE-ProRule" id="PRU00282"/>
    </source>
</evidence>
<dbReference type="RefSeq" id="XP_007510500.1">
    <property type="nucleotide sequence ID" value="XM_007510438.1"/>
</dbReference>
<dbReference type="InterPro" id="IPR002067">
    <property type="entry name" value="MCP"/>
</dbReference>
<gene>
    <name evidence="10" type="ordered locus">Bathy10g01800</name>
</gene>
<dbReference type="eggNOG" id="KOG0765">
    <property type="taxonomic scope" value="Eukaryota"/>
</dbReference>
<dbReference type="Pfam" id="PF00153">
    <property type="entry name" value="Mito_carr"/>
    <property type="match status" value="3"/>
</dbReference>
<dbReference type="AlphaFoldDB" id="K8F8V6"/>
<keyword evidence="4" id="KW-0677">Repeat</keyword>
<evidence type="ECO:0000313" key="10">
    <source>
        <dbReference type="EMBL" id="CCO18033.1"/>
    </source>
</evidence>
<feature type="compositionally biased region" description="Basic and acidic residues" evidence="8">
    <location>
        <begin position="7"/>
        <end position="26"/>
    </location>
</feature>